<protein>
    <recommendedName>
        <fullName evidence="4">DUF995 domain-containing protein</fullName>
    </recommendedName>
</protein>
<proteinExistence type="predicted"/>
<accession>A0A501WTP1</accession>
<organism evidence="2 3">
    <name type="scientific">Amaricoccus solimangrovi</name>
    <dbReference type="NCBI Taxonomy" id="2589815"/>
    <lineage>
        <taxon>Bacteria</taxon>
        <taxon>Pseudomonadati</taxon>
        <taxon>Pseudomonadota</taxon>
        <taxon>Alphaproteobacteria</taxon>
        <taxon>Rhodobacterales</taxon>
        <taxon>Paracoccaceae</taxon>
        <taxon>Amaricoccus</taxon>
    </lineage>
</organism>
<feature type="signal peptide" evidence="1">
    <location>
        <begin position="1"/>
        <end position="18"/>
    </location>
</feature>
<dbReference type="EMBL" id="VFRP01000007">
    <property type="protein sequence ID" value="TPE51484.1"/>
    <property type="molecule type" value="Genomic_DNA"/>
</dbReference>
<sequence length="134" mass="14416">MRLTAALAALLASALAAAAGPVTPEAFERMSEGRTLHFTLDGRDFGAEQYFPGRRSLWRYADGGCAWGRWYARDGLICFRYDLTDDPQCWRFEGDGGAGFSATLIENGLPSGPLLRLSGADERPLDCPAPGVGS</sequence>
<comment type="caution">
    <text evidence="2">The sequence shown here is derived from an EMBL/GenBank/DDBJ whole genome shotgun (WGS) entry which is preliminary data.</text>
</comment>
<dbReference type="AlphaFoldDB" id="A0A501WTP1"/>
<dbReference type="Proteomes" id="UP000319255">
    <property type="component" value="Unassembled WGS sequence"/>
</dbReference>
<reference evidence="2 3" key="1">
    <citation type="submission" date="2019-06" db="EMBL/GenBank/DDBJ databases">
        <title>A novel bacterium of genus Amaricoccus, isolated from marine sediment.</title>
        <authorList>
            <person name="Huang H."/>
            <person name="Mo K."/>
            <person name="Hu Y."/>
        </authorList>
    </citation>
    <scope>NUCLEOTIDE SEQUENCE [LARGE SCALE GENOMIC DNA]</scope>
    <source>
        <strain evidence="2 3">HB172011</strain>
    </source>
</reference>
<dbReference type="OrthoDB" id="7304934at2"/>
<dbReference type="RefSeq" id="WP_140453920.1">
    <property type="nucleotide sequence ID" value="NZ_VFRP01000007.1"/>
</dbReference>
<name>A0A501WTP1_9RHOB</name>
<keyword evidence="3" id="KW-1185">Reference proteome</keyword>
<evidence type="ECO:0000313" key="2">
    <source>
        <dbReference type="EMBL" id="TPE51484.1"/>
    </source>
</evidence>
<evidence type="ECO:0000313" key="3">
    <source>
        <dbReference type="Proteomes" id="UP000319255"/>
    </source>
</evidence>
<evidence type="ECO:0008006" key="4">
    <source>
        <dbReference type="Google" id="ProtNLM"/>
    </source>
</evidence>
<evidence type="ECO:0000256" key="1">
    <source>
        <dbReference type="SAM" id="SignalP"/>
    </source>
</evidence>
<keyword evidence="1" id="KW-0732">Signal</keyword>
<gene>
    <name evidence="2" type="ORF">FJM51_09625</name>
</gene>
<feature type="chain" id="PRO_5021447050" description="DUF995 domain-containing protein" evidence="1">
    <location>
        <begin position="19"/>
        <end position="134"/>
    </location>
</feature>